<sequence length="158" mass="16938">MERSFSLLRTFLGIPFKSVFQPSVIAVRDKTMGKNKDKGNRGKASDQKSQKAAEMSDSPSPVTRDKSGNVLIKIIAKPGAKENRITDITSEGVGVQIAAPPVDGEANTELLKFLASSLGLRKSDVALDRGSRSRQKTITVSGSSLENVDKVLCSLCES</sequence>
<feature type="region of interest" description="Disordered" evidence="2">
    <location>
        <begin position="30"/>
        <end position="65"/>
    </location>
</feature>
<dbReference type="Gene3D" id="3.30.1200.10">
    <property type="entry name" value="YggU-like"/>
    <property type="match status" value="1"/>
</dbReference>
<accession>A0AAN8XHY9</accession>
<gene>
    <name evidence="3" type="ORF">SK128_021881</name>
</gene>
<dbReference type="NCBIfam" id="TIGR00251">
    <property type="entry name" value="DUF167 family protein"/>
    <property type="match status" value="1"/>
</dbReference>
<comment type="similarity">
    <text evidence="1">Belongs to the UPF0235 family.</text>
</comment>
<evidence type="ECO:0000313" key="4">
    <source>
        <dbReference type="Proteomes" id="UP001381693"/>
    </source>
</evidence>
<name>A0AAN8XHY9_HALRR</name>
<dbReference type="SMART" id="SM01152">
    <property type="entry name" value="DUF167"/>
    <property type="match status" value="1"/>
</dbReference>
<dbReference type="GO" id="GO:0005737">
    <property type="term" value="C:cytoplasm"/>
    <property type="evidence" value="ECO:0007669"/>
    <property type="project" value="TreeGrafter"/>
</dbReference>
<dbReference type="EMBL" id="JAXCGZ010006788">
    <property type="protein sequence ID" value="KAK7079529.1"/>
    <property type="molecule type" value="Genomic_DNA"/>
</dbReference>
<dbReference type="SUPFAM" id="SSF69786">
    <property type="entry name" value="YggU-like"/>
    <property type="match status" value="1"/>
</dbReference>
<proteinExistence type="inferred from homology"/>
<dbReference type="Pfam" id="PF02594">
    <property type="entry name" value="DUF167"/>
    <property type="match status" value="1"/>
</dbReference>
<comment type="caution">
    <text evidence="3">The sequence shown here is derived from an EMBL/GenBank/DDBJ whole genome shotgun (WGS) entry which is preliminary data.</text>
</comment>
<dbReference type="Proteomes" id="UP001381693">
    <property type="component" value="Unassembled WGS sequence"/>
</dbReference>
<keyword evidence="4" id="KW-1185">Reference proteome</keyword>
<evidence type="ECO:0000313" key="3">
    <source>
        <dbReference type="EMBL" id="KAK7079529.1"/>
    </source>
</evidence>
<feature type="compositionally biased region" description="Basic and acidic residues" evidence="2">
    <location>
        <begin position="30"/>
        <end position="51"/>
    </location>
</feature>
<dbReference type="PANTHER" id="PTHR13420:SF7">
    <property type="entry name" value="UPF0235 PROTEIN C15ORF40"/>
    <property type="match status" value="1"/>
</dbReference>
<dbReference type="InterPro" id="IPR036591">
    <property type="entry name" value="YggU-like_sf"/>
</dbReference>
<dbReference type="HAMAP" id="MF_00634">
    <property type="entry name" value="UPF0235"/>
    <property type="match status" value="1"/>
</dbReference>
<organism evidence="3 4">
    <name type="scientific">Halocaridina rubra</name>
    <name type="common">Hawaiian red shrimp</name>
    <dbReference type="NCBI Taxonomy" id="373956"/>
    <lineage>
        <taxon>Eukaryota</taxon>
        <taxon>Metazoa</taxon>
        <taxon>Ecdysozoa</taxon>
        <taxon>Arthropoda</taxon>
        <taxon>Crustacea</taxon>
        <taxon>Multicrustacea</taxon>
        <taxon>Malacostraca</taxon>
        <taxon>Eumalacostraca</taxon>
        <taxon>Eucarida</taxon>
        <taxon>Decapoda</taxon>
        <taxon>Pleocyemata</taxon>
        <taxon>Caridea</taxon>
        <taxon>Atyoidea</taxon>
        <taxon>Atyidae</taxon>
        <taxon>Halocaridina</taxon>
    </lineage>
</organism>
<dbReference type="AlphaFoldDB" id="A0AAN8XHY9"/>
<protein>
    <submittedName>
        <fullName evidence="3">Uncharacterized protein</fullName>
    </submittedName>
</protein>
<evidence type="ECO:0000256" key="1">
    <source>
        <dbReference type="ARBA" id="ARBA00010364"/>
    </source>
</evidence>
<dbReference type="InterPro" id="IPR003746">
    <property type="entry name" value="DUF167"/>
</dbReference>
<evidence type="ECO:0000256" key="2">
    <source>
        <dbReference type="SAM" id="MobiDB-lite"/>
    </source>
</evidence>
<dbReference type="PANTHER" id="PTHR13420">
    <property type="entry name" value="UPF0235 PROTEIN C15ORF40"/>
    <property type="match status" value="1"/>
</dbReference>
<reference evidence="3 4" key="1">
    <citation type="submission" date="2023-11" db="EMBL/GenBank/DDBJ databases">
        <title>Halocaridina rubra genome assembly.</title>
        <authorList>
            <person name="Smith C."/>
        </authorList>
    </citation>
    <scope>NUCLEOTIDE SEQUENCE [LARGE SCALE GENOMIC DNA]</scope>
    <source>
        <strain evidence="3">EP-1</strain>
        <tissue evidence="3">Whole</tissue>
    </source>
</reference>